<accession>A0A2T0VZL0</accession>
<keyword evidence="5 8" id="KW-0812">Transmembrane</keyword>
<dbReference type="OrthoDB" id="9811975at2"/>
<keyword evidence="10" id="KW-1185">Reference proteome</keyword>
<keyword evidence="7 8" id="KW-0472">Membrane</keyword>
<organism evidence="9 10">
    <name type="scientific">Yoonia maritima</name>
    <dbReference type="NCBI Taxonomy" id="1435347"/>
    <lineage>
        <taxon>Bacteria</taxon>
        <taxon>Pseudomonadati</taxon>
        <taxon>Pseudomonadota</taxon>
        <taxon>Alphaproteobacteria</taxon>
        <taxon>Rhodobacterales</taxon>
        <taxon>Paracoccaceae</taxon>
        <taxon>Yoonia</taxon>
    </lineage>
</organism>
<dbReference type="AlphaFoldDB" id="A0A2T0VZL0"/>
<dbReference type="PANTHER" id="PTHR30472">
    <property type="entry name" value="FERRIC ENTEROBACTIN TRANSPORT SYSTEM PERMEASE PROTEIN"/>
    <property type="match status" value="1"/>
</dbReference>
<name>A0A2T0VZL0_9RHOB</name>
<feature type="transmembrane region" description="Helical" evidence="8">
    <location>
        <begin position="181"/>
        <end position="202"/>
    </location>
</feature>
<evidence type="ECO:0000313" key="9">
    <source>
        <dbReference type="EMBL" id="PRY77772.1"/>
    </source>
</evidence>
<feature type="transmembrane region" description="Helical" evidence="8">
    <location>
        <begin position="470"/>
        <end position="494"/>
    </location>
</feature>
<evidence type="ECO:0000256" key="5">
    <source>
        <dbReference type="ARBA" id="ARBA00022692"/>
    </source>
</evidence>
<dbReference type="GO" id="GO:0033214">
    <property type="term" value="P:siderophore-iron import into cell"/>
    <property type="evidence" value="ECO:0007669"/>
    <property type="project" value="TreeGrafter"/>
</dbReference>
<dbReference type="NCBIfam" id="NF007866">
    <property type="entry name" value="PRK10577.1-2"/>
    <property type="match status" value="1"/>
</dbReference>
<evidence type="ECO:0000256" key="4">
    <source>
        <dbReference type="ARBA" id="ARBA00022475"/>
    </source>
</evidence>
<dbReference type="Pfam" id="PF01032">
    <property type="entry name" value="FecCD"/>
    <property type="match status" value="2"/>
</dbReference>
<comment type="caution">
    <text evidence="9">The sequence shown here is derived from an EMBL/GenBank/DDBJ whole genome shotgun (WGS) entry which is preliminary data.</text>
</comment>
<dbReference type="Gene3D" id="1.10.3470.10">
    <property type="entry name" value="ABC transporter involved in vitamin B12 uptake, BtuC"/>
    <property type="match status" value="2"/>
</dbReference>
<dbReference type="InterPro" id="IPR000522">
    <property type="entry name" value="ABC_transptr_permease_BtuC"/>
</dbReference>
<feature type="transmembrane region" description="Helical" evidence="8">
    <location>
        <begin position="55"/>
        <end position="75"/>
    </location>
</feature>
<keyword evidence="4" id="KW-1003">Cell membrane</keyword>
<reference evidence="9 10" key="1">
    <citation type="submission" date="2018-03" db="EMBL/GenBank/DDBJ databases">
        <title>Genomic Encyclopedia of Archaeal and Bacterial Type Strains, Phase II (KMG-II): from individual species to whole genera.</title>
        <authorList>
            <person name="Goeker M."/>
        </authorList>
    </citation>
    <scope>NUCLEOTIDE SEQUENCE [LARGE SCALE GENOMIC DNA]</scope>
    <source>
        <strain evidence="9 10">DSM 101533</strain>
    </source>
</reference>
<feature type="transmembrane region" description="Helical" evidence="8">
    <location>
        <begin position="87"/>
        <end position="106"/>
    </location>
</feature>
<protein>
    <submittedName>
        <fullName evidence="9">Iron complex transport system permease protein</fullName>
    </submittedName>
</protein>
<feature type="transmembrane region" description="Helical" evidence="8">
    <location>
        <begin position="339"/>
        <end position="362"/>
    </location>
</feature>
<feature type="transmembrane region" description="Helical" evidence="8">
    <location>
        <begin position="441"/>
        <end position="461"/>
    </location>
</feature>
<dbReference type="EMBL" id="PVTP01000005">
    <property type="protein sequence ID" value="PRY77772.1"/>
    <property type="molecule type" value="Genomic_DNA"/>
</dbReference>
<feature type="transmembrane region" description="Helical" evidence="8">
    <location>
        <begin position="228"/>
        <end position="257"/>
    </location>
</feature>
<evidence type="ECO:0000256" key="3">
    <source>
        <dbReference type="ARBA" id="ARBA00022448"/>
    </source>
</evidence>
<evidence type="ECO:0000256" key="2">
    <source>
        <dbReference type="ARBA" id="ARBA00007935"/>
    </source>
</evidence>
<comment type="similarity">
    <text evidence="2">Belongs to the binding-protein-dependent transport system permease family. FecCD subfamily.</text>
</comment>
<keyword evidence="6 8" id="KW-1133">Transmembrane helix</keyword>
<dbReference type="Proteomes" id="UP000238007">
    <property type="component" value="Unassembled WGS sequence"/>
</dbReference>
<gene>
    <name evidence="9" type="ORF">CLV80_105256</name>
</gene>
<feature type="transmembrane region" description="Helical" evidence="8">
    <location>
        <begin position="514"/>
        <end position="533"/>
    </location>
</feature>
<dbReference type="RefSeq" id="WP_106357473.1">
    <property type="nucleotide sequence ID" value="NZ_PVTP01000005.1"/>
</dbReference>
<feature type="transmembrane region" description="Helical" evidence="8">
    <location>
        <begin position="601"/>
        <end position="622"/>
    </location>
</feature>
<feature type="transmembrane region" description="Helical" evidence="8">
    <location>
        <begin position="140"/>
        <end position="160"/>
    </location>
</feature>
<feature type="transmembrane region" description="Helical" evidence="8">
    <location>
        <begin position="415"/>
        <end position="435"/>
    </location>
</feature>
<evidence type="ECO:0000256" key="8">
    <source>
        <dbReference type="SAM" id="Phobius"/>
    </source>
</evidence>
<dbReference type="SUPFAM" id="SSF81345">
    <property type="entry name" value="ABC transporter involved in vitamin B12 uptake, BtuC"/>
    <property type="match status" value="2"/>
</dbReference>
<dbReference type="PANTHER" id="PTHR30472:SF37">
    <property type="entry name" value="FE(3+) DICITRATE TRANSPORT SYSTEM PERMEASE PROTEIN FECD-RELATED"/>
    <property type="match status" value="1"/>
</dbReference>
<comment type="subcellular location">
    <subcellularLocation>
        <location evidence="1">Cell membrane</location>
        <topology evidence="1">Multi-pass membrane protein</topology>
    </subcellularLocation>
</comment>
<dbReference type="GO" id="GO:0022857">
    <property type="term" value="F:transmembrane transporter activity"/>
    <property type="evidence" value="ECO:0007669"/>
    <property type="project" value="InterPro"/>
</dbReference>
<dbReference type="GO" id="GO:0005886">
    <property type="term" value="C:plasma membrane"/>
    <property type="evidence" value="ECO:0007669"/>
    <property type="project" value="UniProtKB-SubCell"/>
</dbReference>
<evidence type="ECO:0000256" key="6">
    <source>
        <dbReference type="ARBA" id="ARBA00022989"/>
    </source>
</evidence>
<evidence type="ECO:0000256" key="1">
    <source>
        <dbReference type="ARBA" id="ARBA00004651"/>
    </source>
</evidence>
<evidence type="ECO:0000313" key="10">
    <source>
        <dbReference type="Proteomes" id="UP000238007"/>
    </source>
</evidence>
<dbReference type="InterPro" id="IPR037294">
    <property type="entry name" value="ABC_BtuC-like"/>
</dbReference>
<feature type="transmembrane region" description="Helical" evidence="8">
    <location>
        <begin position="269"/>
        <end position="292"/>
    </location>
</feature>
<dbReference type="CDD" id="cd06550">
    <property type="entry name" value="TM_ABC_iron-siderophores_like"/>
    <property type="match status" value="1"/>
</dbReference>
<feature type="transmembrane region" description="Helical" evidence="8">
    <location>
        <begin position="113"/>
        <end position="134"/>
    </location>
</feature>
<sequence>MKIAILPLSFLLAVGLWLAAAQPWVTGGWPLPPFHAASLSFEHILLAYGHMPRGIIALLVGALLGLSGALLQIVLRNPIADPSTLGISAGAQLALVAVTVLAPEWLAWGRWPIAMFGAMAALAIVMGIGAARAFHPVTMVIAGMLVALFASSFAAALTLAQGQYLFSLVVWNGGSLVQTGWGPTLTLIAALFVGGIGAALLARPLSVLGLAAETARSLGLNVAWVRGLAVLLACGLAASVSATVGLVAFVGLAAPAIARALGARKPAQVLWMAPIAGALLLSVCDGLVLTIAGAGGEMFPTGAVTGLIGGPLLLWLLPRLRATPPPAHSDALPRRQRPALMLWVLAVFSIVLLAILVMVGRLPDGWALLDRESLALFLPNRLPRLIGAASAGGLLALSGAILQRLTANPLASPEVLGVSGGAAMGYAGLLFLTAAPTALQLTLGATVGGALALALITLCVLGRNARPERLLLAGVAVSSLAASVLSLLMAAGTMKSFAILAWLSGSASALTGTGAGALAALLIGLTIAALFLGRWLAILPLGPEVARALGIPVRLATVAMVLLAGLATGAATILVGPLSFVGLMAPHLARHLGFARATDHLLGSMLIGVLLMLAADFGARMASFPYDLPLGLFASLLGAPWLIRLLLRRPA</sequence>
<feature type="transmembrane region" description="Helical" evidence="8">
    <location>
        <begin position="628"/>
        <end position="647"/>
    </location>
</feature>
<proteinExistence type="inferred from homology"/>
<evidence type="ECO:0000256" key="7">
    <source>
        <dbReference type="ARBA" id="ARBA00023136"/>
    </source>
</evidence>
<keyword evidence="3" id="KW-0813">Transport</keyword>
<feature type="transmembrane region" description="Helical" evidence="8">
    <location>
        <begin position="298"/>
        <end position="318"/>
    </location>
</feature>
<feature type="transmembrane region" description="Helical" evidence="8">
    <location>
        <begin position="382"/>
        <end position="403"/>
    </location>
</feature>